<evidence type="ECO:0000256" key="4">
    <source>
        <dbReference type="ARBA" id="ARBA00022990"/>
    </source>
</evidence>
<comment type="caution">
    <text evidence="7">The sequence shown here is derived from an EMBL/GenBank/DDBJ whole genome shotgun (WGS) entry which is preliminary data.</text>
</comment>
<comment type="subcellular location">
    <subcellularLocation>
        <location evidence="1">Cytoplasm</location>
    </subcellularLocation>
</comment>
<dbReference type="InterPro" id="IPR027684">
    <property type="entry name" value="TBCC"/>
</dbReference>
<dbReference type="InParanoid" id="A0A369JWS6"/>
<proteinExistence type="inferred from homology"/>
<feature type="domain" description="C-CAP/cofactor C-like" evidence="6">
    <location>
        <begin position="127"/>
        <end position="286"/>
    </location>
</feature>
<dbReference type="InterPro" id="IPR038397">
    <property type="entry name" value="TBCC_N_sf"/>
</dbReference>
<dbReference type="GO" id="GO:0007021">
    <property type="term" value="P:tubulin complex assembly"/>
    <property type="evidence" value="ECO:0007669"/>
    <property type="project" value="TreeGrafter"/>
</dbReference>
<keyword evidence="8" id="KW-1185">Reference proteome</keyword>
<dbReference type="GO" id="GO:0005737">
    <property type="term" value="C:cytoplasm"/>
    <property type="evidence" value="ECO:0007669"/>
    <property type="project" value="UniProtKB-SubCell"/>
</dbReference>
<dbReference type="PANTHER" id="PTHR15139:SF0">
    <property type="entry name" value="TUBULIN-SPECIFIC CHAPERONE C"/>
    <property type="match status" value="1"/>
</dbReference>
<accession>A0A369JWS6</accession>
<dbReference type="GO" id="GO:0007023">
    <property type="term" value="P:post-chaperonin tubulin folding pathway"/>
    <property type="evidence" value="ECO:0007669"/>
    <property type="project" value="InterPro"/>
</dbReference>
<comment type="similarity">
    <text evidence="2">Belongs to the TBCC family.</text>
</comment>
<evidence type="ECO:0000313" key="8">
    <source>
        <dbReference type="Proteomes" id="UP000076154"/>
    </source>
</evidence>
<evidence type="ECO:0000259" key="6">
    <source>
        <dbReference type="PROSITE" id="PS51329"/>
    </source>
</evidence>
<dbReference type="Proteomes" id="UP000076154">
    <property type="component" value="Unassembled WGS sequence"/>
</dbReference>
<keyword evidence="3" id="KW-0963">Cytoplasm</keyword>
<dbReference type="Pfam" id="PF16752">
    <property type="entry name" value="TBCC_N"/>
    <property type="match status" value="1"/>
</dbReference>
<evidence type="ECO:0000256" key="3">
    <source>
        <dbReference type="ARBA" id="ARBA00022490"/>
    </source>
</evidence>
<gene>
    <name evidence="7" type="primary">TFCC</name>
    <name evidence="7" type="ORF">Hypma_009489</name>
</gene>
<dbReference type="Pfam" id="PF07986">
    <property type="entry name" value="TBCC"/>
    <property type="match status" value="1"/>
</dbReference>
<dbReference type="STRING" id="39966.A0A369JWS6"/>
<dbReference type="FunCoup" id="A0A369JWS6">
    <property type="interactions" value="291"/>
</dbReference>
<evidence type="ECO:0000256" key="5">
    <source>
        <dbReference type="ARBA" id="ARBA00026055"/>
    </source>
</evidence>
<dbReference type="EMBL" id="LUEZ02000046">
    <property type="protein sequence ID" value="RDB23844.1"/>
    <property type="molecule type" value="Genomic_DNA"/>
</dbReference>
<sequence>MSDLWSFSQTFSSQFQISCSDLESRISSAKASPSSISQDVLQTLSIDLAKLTKSLADATGSLPSYGQRQYEKQLKELEQALSELRAKLVPKSKFAFKRKETASPANATRPVTVPPVAKDTNSFTVLPTLETTTANLTISSRSYEYITLDALPKAVVGHDLAISDLDHCIVNLIPPREDPHISRVDRPETPLSISALHIRNLTDTVLLLPLVDGSALLHDLSRCTIVMGCRQFRMHASQKVDVYLSIPSNPIIEHCSNIRFAAYPTALLPSPTVPTSNHFSVQDFSHIRATPSPNWRVMNDDQIPACWPLVKCERREEVDEECEKVLPS</sequence>
<dbReference type="InterPro" id="IPR012945">
    <property type="entry name" value="Tubulin-bd_cofactor_C_dom"/>
</dbReference>
<evidence type="ECO:0000256" key="1">
    <source>
        <dbReference type="ARBA" id="ARBA00004496"/>
    </source>
</evidence>
<dbReference type="AlphaFoldDB" id="A0A369JWS6"/>
<organism evidence="7 8">
    <name type="scientific">Hypsizygus marmoreus</name>
    <name type="common">White beech mushroom</name>
    <name type="synonym">Agaricus marmoreus</name>
    <dbReference type="NCBI Taxonomy" id="39966"/>
    <lineage>
        <taxon>Eukaryota</taxon>
        <taxon>Fungi</taxon>
        <taxon>Dikarya</taxon>
        <taxon>Basidiomycota</taxon>
        <taxon>Agaricomycotina</taxon>
        <taxon>Agaricomycetes</taxon>
        <taxon>Agaricomycetidae</taxon>
        <taxon>Agaricales</taxon>
        <taxon>Tricholomatineae</taxon>
        <taxon>Lyophyllaceae</taxon>
        <taxon>Hypsizygus</taxon>
    </lineage>
</organism>
<dbReference type="InterPro" id="IPR016098">
    <property type="entry name" value="CAP/MinC_C"/>
</dbReference>
<name>A0A369JWS6_HYPMA</name>
<protein>
    <submittedName>
        <fullName evidence="7">Tubulin-folding cofactor C</fullName>
    </submittedName>
</protein>
<dbReference type="PANTHER" id="PTHR15139">
    <property type="entry name" value="TUBULIN FOLDING COFACTOR C"/>
    <property type="match status" value="1"/>
</dbReference>
<dbReference type="InterPro" id="IPR031925">
    <property type="entry name" value="TBCC_N"/>
</dbReference>
<dbReference type="Gene3D" id="1.20.58.1250">
    <property type="entry name" value="Tubulin Binding Cofactor C, N-terminal domain"/>
    <property type="match status" value="1"/>
</dbReference>
<dbReference type="PROSITE" id="PS51329">
    <property type="entry name" value="C_CAP_COFACTOR_C"/>
    <property type="match status" value="1"/>
</dbReference>
<reference evidence="7" key="1">
    <citation type="submission" date="2018-04" db="EMBL/GenBank/DDBJ databases">
        <title>Whole genome sequencing of Hypsizygus marmoreus.</title>
        <authorList>
            <person name="Choi I.-G."/>
            <person name="Min B."/>
            <person name="Kim J.-G."/>
            <person name="Kim S."/>
            <person name="Oh Y.-L."/>
            <person name="Kong W.-S."/>
            <person name="Park H."/>
            <person name="Jeong J."/>
            <person name="Song E.-S."/>
        </authorList>
    </citation>
    <scope>NUCLEOTIDE SEQUENCE [LARGE SCALE GENOMIC DNA]</scope>
    <source>
        <strain evidence="7">51987-8</strain>
    </source>
</reference>
<dbReference type="GO" id="GO:0015631">
    <property type="term" value="F:tubulin binding"/>
    <property type="evidence" value="ECO:0007669"/>
    <property type="project" value="InterPro"/>
</dbReference>
<comment type="subunit">
    <text evidence="5">Supercomplex made of cofactors A to E. Cofactors A and D function by capturing and stabilizing tubulin in a quasi-native conformation. Cofactor E binds to the cofactor D-tubulin complex; interaction with cofactor C then causes the release of tubulin polypeptides that are committed to the native state.</text>
</comment>
<evidence type="ECO:0000313" key="7">
    <source>
        <dbReference type="EMBL" id="RDB23844.1"/>
    </source>
</evidence>
<dbReference type="InterPro" id="IPR017901">
    <property type="entry name" value="C-CAP_CF_C-like"/>
</dbReference>
<evidence type="ECO:0000256" key="2">
    <source>
        <dbReference type="ARBA" id="ARBA00008848"/>
    </source>
</evidence>
<keyword evidence="4" id="KW-0007">Acetylation</keyword>
<dbReference type="Gene3D" id="2.160.20.70">
    <property type="match status" value="1"/>
</dbReference>
<dbReference type="OrthoDB" id="194775at2759"/>